<accession>A0A8S1L5A6</accession>
<gene>
    <name evidence="2" type="ORF">PSON_ATCC_30995.1.T0160428</name>
</gene>
<dbReference type="OrthoDB" id="510307at2759"/>
<dbReference type="PANTHER" id="PTHR10885">
    <property type="entry name" value="ISOPENTENYL-DIPHOSPHATE DELTA-ISOMERASE"/>
    <property type="match status" value="1"/>
</dbReference>
<feature type="domain" description="Nudix hydrolase" evidence="1">
    <location>
        <begin position="40"/>
        <end position="174"/>
    </location>
</feature>
<name>A0A8S1L5A6_9CILI</name>
<keyword evidence="3" id="KW-1185">Reference proteome</keyword>
<protein>
    <recommendedName>
        <fullName evidence="1">Nudix hydrolase domain-containing protein</fullName>
    </recommendedName>
</protein>
<evidence type="ECO:0000313" key="3">
    <source>
        <dbReference type="Proteomes" id="UP000692954"/>
    </source>
</evidence>
<dbReference type="PROSITE" id="PS51462">
    <property type="entry name" value="NUDIX"/>
    <property type="match status" value="1"/>
</dbReference>
<dbReference type="AlphaFoldDB" id="A0A8S1L5A6"/>
<dbReference type="GO" id="GO:0005737">
    <property type="term" value="C:cytoplasm"/>
    <property type="evidence" value="ECO:0007669"/>
    <property type="project" value="TreeGrafter"/>
</dbReference>
<dbReference type="EMBL" id="CAJJDN010000016">
    <property type="protein sequence ID" value="CAD8062609.1"/>
    <property type="molecule type" value="Genomic_DNA"/>
</dbReference>
<organism evidence="2 3">
    <name type="scientific">Paramecium sonneborni</name>
    <dbReference type="NCBI Taxonomy" id="65129"/>
    <lineage>
        <taxon>Eukaryota</taxon>
        <taxon>Sar</taxon>
        <taxon>Alveolata</taxon>
        <taxon>Ciliophora</taxon>
        <taxon>Intramacronucleata</taxon>
        <taxon>Oligohymenophorea</taxon>
        <taxon>Peniculida</taxon>
        <taxon>Parameciidae</taxon>
        <taxon>Paramecium</taxon>
    </lineage>
</organism>
<sequence>MISKTELEQNSEDKENIIIVNEKNEVIGQIQRKEMREKKLIHRATYIYVFQTQTKKLFIQKRSQEKRYCPGYFDACFGGVVAYNETYETNAIKEIYEEIGLQNVNIIPKNEFYYEDEISKIWGKIFVLYFDGEITQLTPQQTEVEYIELKEINEIITSKDKWTPDGIYALKLLLNQMIQ</sequence>
<dbReference type="CDD" id="cd04697">
    <property type="entry name" value="NUDIX_Hydrolase"/>
    <property type="match status" value="1"/>
</dbReference>
<dbReference type="GO" id="GO:0009240">
    <property type="term" value="P:isopentenyl diphosphate biosynthetic process"/>
    <property type="evidence" value="ECO:0007669"/>
    <property type="project" value="TreeGrafter"/>
</dbReference>
<dbReference type="PANTHER" id="PTHR10885:SF0">
    <property type="entry name" value="ISOPENTENYL-DIPHOSPHATE DELTA-ISOMERASE"/>
    <property type="match status" value="1"/>
</dbReference>
<evidence type="ECO:0000313" key="2">
    <source>
        <dbReference type="EMBL" id="CAD8062609.1"/>
    </source>
</evidence>
<dbReference type="Pfam" id="PF00293">
    <property type="entry name" value="NUDIX"/>
    <property type="match status" value="1"/>
</dbReference>
<dbReference type="GO" id="GO:0004452">
    <property type="term" value="F:isopentenyl-diphosphate delta-isomerase activity"/>
    <property type="evidence" value="ECO:0007669"/>
    <property type="project" value="TreeGrafter"/>
</dbReference>
<evidence type="ECO:0000259" key="1">
    <source>
        <dbReference type="PROSITE" id="PS51462"/>
    </source>
</evidence>
<proteinExistence type="predicted"/>
<dbReference type="Proteomes" id="UP000692954">
    <property type="component" value="Unassembled WGS sequence"/>
</dbReference>
<dbReference type="InterPro" id="IPR000086">
    <property type="entry name" value="NUDIX_hydrolase_dom"/>
</dbReference>
<reference evidence="2" key="1">
    <citation type="submission" date="2021-01" db="EMBL/GenBank/DDBJ databases">
        <authorList>
            <consortium name="Genoscope - CEA"/>
            <person name="William W."/>
        </authorList>
    </citation>
    <scope>NUCLEOTIDE SEQUENCE</scope>
</reference>
<comment type="caution">
    <text evidence="2">The sequence shown here is derived from an EMBL/GenBank/DDBJ whole genome shotgun (WGS) entry which is preliminary data.</text>
</comment>